<comment type="caution">
    <text evidence="1">The sequence shown here is derived from an EMBL/GenBank/DDBJ whole genome shotgun (WGS) entry which is preliminary data.</text>
</comment>
<proteinExistence type="predicted"/>
<gene>
    <name evidence="1" type="ORF">AA0114_g658</name>
</gene>
<accession>A0A4Q4MXM3</accession>
<protein>
    <submittedName>
        <fullName evidence="1">Uncharacterized protein</fullName>
    </submittedName>
</protein>
<reference evidence="2" key="1">
    <citation type="journal article" date="2019" name="bioRxiv">
        <title>Genomics, evolutionary history and diagnostics of the Alternaria alternata species group including apple and Asian pear pathotypes.</title>
        <authorList>
            <person name="Armitage A.D."/>
            <person name="Cockerton H.M."/>
            <person name="Sreenivasaprasad S."/>
            <person name="Woodhall J.W."/>
            <person name="Lane C.R."/>
            <person name="Harrison R.J."/>
            <person name="Clarkson J.P."/>
        </authorList>
    </citation>
    <scope>NUCLEOTIDE SEQUENCE [LARGE SCALE GENOMIC DNA]</scope>
    <source>
        <strain evidence="2">FERA 1082</strain>
    </source>
</reference>
<sequence length="38" mass="4187">MPSGVAEVCLAPKGFRVSDTHGRKVNSMIAFIMNIDFF</sequence>
<dbReference type="EMBL" id="PDXA01000001">
    <property type="protein sequence ID" value="RYN62203.1"/>
    <property type="molecule type" value="Genomic_DNA"/>
</dbReference>
<evidence type="ECO:0000313" key="1">
    <source>
        <dbReference type="EMBL" id="RYN62203.1"/>
    </source>
</evidence>
<evidence type="ECO:0000313" key="2">
    <source>
        <dbReference type="Proteomes" id="UP000292402"/>
    </source>
</evidence>
<organism evidence="1 2">
    <name type="scientific">Alternaria tenuissima</name>
    <dbReference type="NCBI Taxonomy" id="119927"/>
    <lineage>
        <taxon>Eukaryota</taxon>
        <taxon>Fungi</taxon>
        <taxon>Dikarya</taxon>
        <taxon>Ascomycota</taxon>
        <taxon>Pezizomycotina</taxon>
        <taxon>Dothideomycetes</taxon>
        <taxon>Pleosporomycetidae</taxon>
        <taxon>Pleosporales</taxon>
        <taxon>Pleosporineae</taxon>
        <taxon>Pleosporaceae</taxon>
        <taxon>Alternaria</taxon>
        <taxon>Alternaria sect. Alternaria</taxon>
        <taxon>Alternaria alternata complex</taxon>
    </lineage>
</organism>
<name>A0A4Q4MXM3_9PLEO</name>
<dbReference type="AlphaFoldDB" id="A0A4Q4MXM3"/>
<dbReference type="Proteomes" id="UP000292402">
    <property type="component" value="Unassembled WGS sequence"/>
</dbReference>